<comment type="caution">
    <text evidence="6">The sequence shown here is derived from an EMBL/GenBank/DDBJ whole genome shotgun (WGS) entry which is preliminary data.</text>
</comment>
<dbReference type="PANTHER" id="PTHR46796">
    <property type="entry name" value="HTH-TYPE TRANSCRIPTIONAL ACTIVATOR RHAS-RELATED"/>
    <property type="match status" value="1"/>
</dbReference>
<dbReference type="SMART" id="SM00342">
    <property type="entry name" value="HTH_ARAC"/>
    <property type="match status" value="1"/>
</dbReference>
<keyword evidence="7" id="KW-1185">Reference proteome</keyword>
<evidence type="ECO:0000313" key="7">
    <source>
        <dbReference type="Proteomes" id="UP001206128"/>
    </source>
</evidence>
<dbReference type="Pfam" id="PF12833">
    <property type="entry name" value="HTH_18"/>
    <property type="match status" value="1"/>
</dbReference>
<keyword evidence="3" id="KW-0804">Transcription</keyword>
<sequence length="350" mass="37486">MVCRFPLSGPGRWPTRTDIGGVVEDWGCQHVNPTAGDRLATHPAGPLELGAVWVSPLVHQSFRPRRAARSRPGVDTDCYTVALTLHQAVRVDQVDREGVLGSVDLVLLNGFRPGMVADGAGSGLIDGVAARVPKGVLALPPSQVDRLVARRLPGRTGVGALLSQFLLCLATGASQYRSSDATRLGTVLLDLLTAVLAHELDTDAARSPQNQRQSLITRILAFVQDHLADAGLSPASIAAAHHISTRYLHKLFHSQGLSVAGWIRQRRLEACRRDLSDPAQRGRSTRAIAARWGFTNPAHFSRAYRAAYGVAPSDHRRLVARTESVRGSSTAGHARPTTSRPVAGTVGVVH</sequence>
<keyword evidence="1" id="KW-0805">Transcription regulation</keyword>
<evidence type="ECO:0000313" key="6">
    <source>
        <dbReference type="EMBL" id="MCP2168862.1"/>
    </source>
</evidence>
<reference evidence="6" key="1">
    <citation type="submission" date="2022-06" db="EMBL/GenBank/DDBJ databases">
        <title>Genomic Encyclopedia of Archaeal and Bacterial Type Strains, Phase II (KMG-II): from individual species to whole genera.</title>
        <authorList>
            <person name="Goeker M."/>
        </authorList>
    </citation>
    <scope>NUCLEOTIDE SEQUENCE</scope>
    <source>
        <strain evidence="6">DSM 43935</strain>
    </source>
</reference>
<accession>A0AAE3KJB4</accession>
<dbReference type="Gene3D" id="1.10.10.60">
    <property type="entry name" value="Homeodomain-like"/>
    <property type="match status" value="1"/>
</dbReference>
<evidence type="ECO:0000256" key="1">
    <source>
        <dbReference type="ARBA" id="ARBA00023015"/>
    </source>
</evidence>
<proteinExistence type="predicted"/>
<dbReference type="Proteomes" id="UP001206128">
    <property type="component" value="Unassembled WGS sequence"/>
</dbReference>
<keyword evidence="2 6" id="KW-0238">DNA-binding</keyword>
<feature type="region of interest" description="Disordered" evidence="4">
    <location>
        <begin position="323"/>
        <end position="350"/>
    </location>
</feature>
<protein>
    <submittedName>
        <fullName evidence="6">AraC-type DNA-binding protein</fullName>
    </submittedName>
</protein>
<evidence type="ECO:0000259" key="5">
    <source>
        <dbReference type="PROSITE" id="PS01124"/>
    </source>
</evidence>
<dbReference type="GO" id="GO:0003700">
    <property type="term" value="F:DNA-binding transcription factor activity"/>
    <property type="evidence" value="ECO:0007669"/>
    <property type="project" value="InterPro"/>
</dbReference>
<dbReference type="PANTHER" id="PTHR46796:SF6">
    <property type="entry name" value="ARAC SUBFAMILY"/>
    <property type="match status" value="1"/>
</dbReference>
<dbReference type="PROSITE" id="PS01124">
    <property type="entry name" value="HTH_ARAC_FAMILY_2"/>
    <property type="match status" value="1"/>
</dbReference>
<dbReference type="EMBL" id="JAMTCK010000015">
    <property type="protein sequence ID" value="MCP2168862.1"/>
    <property type="molecule type" value="Genomic_DNA"/>
</dbReference>
<organism evidence="6 7">
    <name type="scientific">Goodfellowiella coeruleoviolacea</name>
    <dbReference type="NCBI Taxonomy" id="334858"/>
    <lineage>
        <taxon>Bacteria</taxon>
        <taxon>Bacillati</taxon>
        <taxon>Actinomycetota</taxon>
        <taxon>Actinomycetes</taxon>
        <taxon>Pseudonocardiales</taxon>
        <taxon>Pseudonocardiaceae</taxon>
        <taxon>Goodfellowiella</taxon>
    </lineage>
</organism>
<dbReference type="GO" id="GO:0043565">
    <property type="term" value="F:sequence-specific DNA binding"/>
    <property type="evidence" value="ECO:0007669"/>
    <property type="project" value="InterPro"/>
</dbReference>
<dbReference type="InterPro" id="IPR018060">
    <property type="entry name" value="HTH_AraC"/>
</dbReference>
<evidence type="ECO:0000256" key="4">
    <source>
        <dbReference type="SAM" id="MobiDB-lite"/>
    </source>
</evidence>
<dbReference type="InterPro" id="IPR050204">
    <property type="entry name" value="AraC_XylS_family_regulators"/>
</dbReference>
<dbReference type="InterPro" id="IPR009057">
    <property type="entry name" value="Homeodomain-like_sf"/>
</dbReference>
<evidence type="ECO:0000256" key="2">
    <source>
        <dbReference type="ARBA" id="ARBA00023125"/>
    </source>
</evidence>
<dbReference type="AlphaFoldDB" id="A0AAE3KJB4"/>
<feature type="domain" description="HTH araC/xylS-type" evidence="5">
    <location>
        <begin position="217"/>
        <end position="318"/>
    </location>
</feature>
<feature type="compositionally biased region" description="Polar residues" evidence="4">
    <location>
        <begin position="325"/>
        <end position="340"/>
    </location>
</feature>
<evidence type="ECO:0000256" key="3">
    <source>
        <dbReference type="ARBA" id="ARBA00023163"/>
    </source>
</evidence>
<gene>
    <name evidence="6" type="ORF">LX83_005740</name>
</gene>
<dbReference type="SUPFAM" id="SSF46689">
    <property type="entry name" value="Homeodomain-like"/>
    <property type="match status" value="1"/>
</dbReference>
<name>A0AAE3KJB4_9PSEU</name>